<name>A0A7T5BGU2_9PROT</name>
<proteinExistence type="predicted"/>
<evidence type="ECO:0000313" key="1">
    <source>
        <dbReference type="EMBL" id="QQD71918.1"/>
    </source>
</evidence>
<gene>
    <name evidence="1" type="ORF">H2515_10825</name>
</gene>
<dbReference type="AlphaFoldDB" id="A0A7T5BGU2"/>
<dbReference type="RefSeq" id="WP_198660100.1">
    <property type="nucleotide sequence ID" value="NZ_CP059488.1"/>
</dbReference>
<organism evidence="1 2">
    <name type="scientific">Acidithiobacillus ferrivorans</name>
    <dbReference type="NCBI Taxonomy" id="160808"/>
    <lineage>
        <taxon>Bacteria</taxon>
        <taxon>Pseudomonadati</taxon>
        <taxon>Pseudomonadota</taxon>
        <taxon>Acidithiobacillia</taxon>
        <taxon>Acidithiobacillales</taxon>
        <taxon>Acidithiobacillaceae</taxon>
        <taxon>Acidithiobacillus</taxon>
    </lineage>
</organism>
<reference evidence="1 2" key="1">
    <citation type="submission" date="2020-07" db="EMBL/GenBank/DDBJ databases">
        <title>Complete genome sequence analysis of Acidithiobacillus ferrivorans XJFY6S-08 reveals extreme environmental adaptation to alpine acid mine drainage.</title>
        <authorList>
            <person name="Yan L."/>
            <person name="Ni Y."/>
        </authorList>
    </citation>
    <scope>NUCLEOTIDE SEQUENCE [LARGE SCALE GENOMIC DNA]</scope>
    <source>
        <strain evidence="1 2">XJFY6S-08</strain>
    </source>
</reference>
<accession>A0A7T5BGU2</accession>
<protein>
    <submittedName>
        <fullName evidence="1">Uncharacterized protein</fullName>
    </submittedName>
</protein>
<evidence type="ECO:0000313" key="2">
    <source>
        <dbReference type="Proteomes" id="UP000595420"/>
    </source>
</evidence>
<dbReference type="Proteomes" id="UP000595420">
    <property type="component" value="Chromosome"/>
</dbReference>
<sequence length="213" mass="23853">MTGVPHTMTYQYILRDPDANVTEVKDLPHGKTVAIEMLNAMGFSSSSGKFDFFIIENFGGGPSGKENVHIPVISVTQYEEGLWGLSDIGTTAFTSGCCYAQNDIRLFADHLSRLFCIEKYQDRKLVVWSSEAEQDHPRSDTFNLSLDALNTRKIVEITICWPPHPWTCAKRFSLPFIRGKEKRLEVIVFVPHLSAALDFANSMANFLSASISL</sequence>
<dbReference type="EMBL" id="CP059488">
    <property type="protein sequence ID" value="QQD71918.1"/>
    <property type="molecule type" value="Genomic_DNA"/>
</dbReference>